<dbReference type="Gene3D" id="2.40.170.20">
    <property type="entry name" value="TonB-dependent receptor, beta-barrel domain"/>
    <property type="match status" value="1"/>
</dbReference>
<evidence type="ECO:0000256" key="3">
    <source>
        <dbReference type="ARBA" id="ARBA00022452"/>
    </source>
</evidence>
<evidence type="ECO:0000256" key="4">
    <source>
        <dbReference type="ARBA" id="ARBA00022692"/>
    </source>
</evidence>
<evidence type="ECO:0000256" key="2">
    <source>
        <dbReference type="ARBA" id="ARBA00022448"/>
    </source>
</evidence>
<gene>
    <name evidence="15" type="ORF">SAMN02745702_00453</name>
</gene>
<dbReference type="Pfam" id="PF07715">
    <property type="entry name" value="Plug"/>
    <property type="match status" value="1"/>
</dbReference>
<feature type="signal peptide" evidence="12">
    <location>
        <begin position="1"/>
        <end position="42"/>
    </location>
</feature>
<evidence type="ECO:0000256" key="9">
    <source>
        <dbReference type="ARBA" id="ARBA00023237"/>
    </source>
</evidence>
<keyword evidence="6 11" id="KW-0798">TonB box</keyword>
<keyword evidence="8 15" id="KW-0675">Receptor</keyword>
<feature type="domain" description="TonB-dependent receptor plug" evidence="14">
    <location>
        <begin position="61"/>
        <end position="159"/>
    </location>
</feature>
<dbReference type="GO" id="GO:0044718">
    <property type="term" value="P:siderophore transmembrane transport"/>
    <property type="evidence" value="ECO:0007669"/>
    <property type="project" value="TreeGrafter"/>
</dbReference>
<keyword evidence="2 10" id="KW-0813">Transport</keyword>
<evidence type="ECO:0000313" key="15">
    <source>
        <dbReference type="EMBL" id="SKA65038.1"/>
    </source>
</evidence>
<comment type="similarity">
    <text evidence="10 11">Belongs to the TonB-dependent receptor family.</text>
</comment>
<evidence type="ECO:0000256" key="12">
    <source>
        <dbReference type="SAM" id="SignalP"/>
    </source>
</evidence>
<evidence type="ECO:0000256" key="5">
    <source>
        <dbReference type="ARBA" id="ARBA00022729"/>
    </source>
</evidence>
<protein>
    <submittedName>
        <fullName evidence="15">Outer membrane receptor for ferrienterochelin and colicins</fullName>
    </submittedName>
</protein>
<feature type="domain" description="TonB-dependent receptor-like beta-barrel" evidence="13">
    <location>
        <begin position="212"/>
        <end position="609"/>
    </location>
</feature>
<dbReference type="Gene3D" id="2.170.130.10">
    <property type="entry name" value="TonB-dependent receptor, plug domain"/>
    <property type="match status" value="1"/>
</dbReference>
<dbReference type="AlphaFoldDB" id="A0A1T4VJJ3"/>
<evidence type="ECO:0000256" key="10">
    <source>
        <dbReference type="PROSITE-ProRule" id="PRU01360"/>
    </source>
</evidence>
<dbReference type="GO" id="GO:0015344">
    <property type="term" value="F:siderophore uptake transmembrane transporter activity"/>
    <property type="evidence" value="ECO:0007669"/>
    <property type="project" value="TreeGrafter"/>
</dbReference>
<name>A0A1T4VJJ3_9BACT</name>
<evidence type="ECO:0000259" key="13">
    <source>
        <dbReference type="Pfam" id="PF00593"/>
    </source>
</evidence>
<organism evidence="15 16">
    <name type="scientific">Desulfobaculum bizertense DSM 18034</name>
    <dbReference type="NCBI Taxonomy" id="1121442"/>
    <lineage>
        <taxon>Bacteria</taxon>
        <taxon>Pseudomonadati</taxon>
        <taxon>Thermodesulfobacteriota</taxon>
        <taxon>Desulfovibrionia</taxon>
        <taxon>Desulfovibrionales</taxon>
        <taxon>Desulfovibrionaceae</taxon>
        <taxon>Desulfobaculum</taxon>
    </lineage>
</organism>
<sequence length="643" mass="71736">MWFAMKEEKQKKKRTEQNRSARAVQVLLLCCALAFGAVEAQAGNYDRGRSHFVSATGRVTDTSVVTAGDIHAAGVKTLKQAIALLPGVYLMSDQDGNSRLDIRGFGATSVKVLLNGIPVTSPYDGEISTDFVSLKDVARIELVRGGSSVLYGPGGTAGTINILTKGDAPNIFRSMHANFQNGKGSKSGFHAQKRLDGMTLFANGGYTRLRSKLGNGPAPGDDGSHTLGRYHWTETAAPLNIVERKKEDEPRVLSRGKLKPRDDVEAMSIQLGAEHRFVIPLDVRGWVYASRLNERDVHRDDFLNYSTENTVQDSSTKTFRTGGTVQAAYHLGAPGTLSAGFSVERDQWRSSDFETFTAEESGTTSNKQVQEDYTVNTWSAALEYELELWKHAGLVLGSGWHGHSSANREDEVQWSGLGGVYVDPLKNTRLRALVSRKVRFPSMEQLYDQDAGNLALQSELATHYELGVIQKIPDWQTSVNLSVFRIDTQNTIRNIDDHYVDDGDYRFYGFESSVSNSSIKNLRLRFAYTFLDPLSADISGNYKAFQERPDNTFALEGWYKLPEGLKVYFSWNYLGYGWSESVDSEEDLSRKSFHIVNMRVSKKFSRVLEGYVVGDNLLDVREEDGYRLPWSGRTLSVGMSWKF</sequence>
<dbReference type="InterPro" id="IPR012910">
    <property type="entry name" value="Plug_dom"/>
</dbReference>
<dbReference type="GO" id="GO:0009279">
    <property type="term" value="C:cell outer membrane"/>
    <property type="evidence" value="ECO:0007669"/>
    <property type="project" value="UniProtKB-SubCell"/>
</dbReference>
<dbReference type="SUPFAM" id="SSF56935">
    <property type="entry name" value="Porins"/>
    <property type="match status" value="1"/>
</dbReference>
<dbReference type="InterPro" id="IPR036942">
    <property type="entry name" value="Beta-barrel_TonB_sf"/>
</dbReference>
<keyword evidence="9 10" id="KW-0998">Cell outer membrane</keyword>
<keyword evidence="16" id="KW-1185">Reference proteome</keyword>
<evidence type="ECO:0000256" key="8">
    <source>
        <dbReference type="ARBA" id="ARBA00023170"/>
    </source>
</evidence>
<dbReference type="Pfam" id="PF00593">
    <property type="entry name" value="TonB_dep_Rec_b-barrel"/>
    <property type="match status" value="1"/>
</dbReference>
<keyword evidence="3 10" id="KW-1134">Transmembrane beta strand</keyword>
<accession>A0A1T4VJJ3</accession>
<dbReference type="PANTHER" id="PTHR30069">
    <property type="entry name" value="TONB-DEPENDENT OUTER MEMBRANE RECEPTOR"/>
    <property type="match status" value="1"/>
</dbReference>
<proteinExistence type="inferred from homology"/>
<comment type="subcellular location">
    <subcellularLocation>
        <location evidence="1 10">Cell outer membrane</location>
        <topology evidence="1 10">Multi-pass membrane protein</topology>
    </subcellularLocation>
</comment>
<dbReference type="PROSITE" id="PS52016">
    <property type="entry name" value="TONB_DEPENDENT_REC_3"/>
    <property type="match status" value="1"/>
</dbReference>
<dbReference type="InterPro" id="IPR039426">
    <property type="entry name" value="TonB-dep_rcpt-like"/>
</dbReference>
<evidence type="ECO:0000256" key="1">
    <source>
        <dbReference type="ARBA" id="ARBA00004571"/>
    </source>
</evidence>
<keyword evidence="5 12" id="KW-0732">Signal</keyword>
<evidence type="ECO:0000313" key="16">
    <source>
        <dbReference type="Proteomes" id="UP000189733"/>
    </source>
</evidence>
<reference evidence="15 16" key="1">
    <citation type="submission" date="2017-02" db="EMBL/GenBank/DDBJ databases">
        <authorList>
            <person name="Peterson S.W."/>
        </authorList>
    </citation>
    <scope>NUCLEOTIDE SEQUENCE [LARGE SCALE GENOMIC DNA]</scope>
    <source>
        <strain evidence="15 16">DSM 18034</strain>
    </source>
</reference>
<evidence type="ECO:0000256" key="11">
    <source>
        <dbReference type="RuleBase" id="RU003357"/>
    </source>
</evidence>
<evidence type="ECO:0000259" key="14">
    <source>
        <dbReference type="Pfam" id="PF07715"/>
    </source>
</evidence>
<keyword evidence="4 10" id="KW-0812">Transmembrane</keyword>
<dbReference type="STRING" id="1121442.SAMN02745702_00453"/>
<evidence type="ECO:0000256" key="6">
    <source>
        <dbReference type="ARBA" id="ARBA00023077"/>
    </source>
</evidence>
<dbReference type="Proteomes" id="UP000189733">
    <property type="component" value="Unassembled WGS sequence"/>
</dbReference>
<feature type="chain" id="PRO_5013386837" evidence="12">
    <location>
        <begin position="43"/>
        <end position="643"/>
    </location>
</feature>
<dbReference type="InterPro" id="IPR037066">
    <property type="entry name" value="Plug_dom_sf"/>
</dbReference>
<dbReference type="PANTHER" id="PTHR30069:SF29">
    <property type="entry name" value="HEMOGLOBIN AND HEMOGLOBIN-HAPTOGLOBIN-BINDING PROTEIN 1-RELATED"/>
    <property type="match status" value="1"/>
</dbReference>
<dbReference type="EMBL" id="FUYA01000001">
    <property type="protein sequence ID" value="SKA65038.1"/>
    <property type="molecule type" value="Genomic_DNA"/>
</dbReference>
<keyword evidence="7 10" id="KW-0472">Membrane</keyword>
<evidence type="ECO:0000256" key="7">
    <source>
        <dbReference type="ARBA" id="ARBA00023136"/>
    </source>
</evidence>
<dbReference type="InterPro" id="IPR000531">
    <property type="entry name" value="Beta-barrel_TonB"/>
</dbReference>